<dbReference type="PANTHER" id="PTHR43976:SF16">
    <property type="entry name" value="SHORT-CHAIN DEHYDROGENASE_REDUCTASE FAMILY PROTEIN"/>
    <property type="match status" value="1"/>
</dbReference>
<sequence length="192" mass="20020">MNRQTWFVTGAASHLGADIVRQALAAGHQVVAADDDALAVLRRVGRVADERLLALGLDPVDTRDVAATVQAAVARFGGIDVLVHGASEASPQTEFDSPPPYDFSASVRALFNVTRGVLEAMREQCAGRIVHLVPAPGRQRGPTLFSIAGFCEAVAADVAPFGIEVTALPAHGATALLRSSSGSDRDELLAQA</sequence>
<dbReference type="EMBL" id="JAJLJH010000016">
    <property type="protein sequence ID" value="MCK9689589.1"/>
    <property type="molecule type" value="Genomic_DNA"/>
</dbReference>
<dbReference type="SUPFAM" id="SSF51735">
    <property type="entry name" value="NAD(P)-binding Rossmann-fold domains"/>
    <property type="match status" value="1"/>
</dbReference>
<proteinExistence type="inferred from homology"/>
<dbReference type="AlphaFoldDB" id="A0A9X1YN18"/>
<dbReference type="PANTHER" id="PTHR43976">
    <property type="entry name" value="SHORT CHAIN DEHYDROGENASE"/>
    <property type="match status" value="1"/>
</dbReference>
<accession>A0A9X1YN18</accession>
<keyword evidence="2" id="KW-0560">Oxidoreductase</keyword>
<dbReference type="RefSeq" id="WP_275685640.1">
    <property type="nucleotide sequence ID" value="NZ_JAJLJH010000016.1"/>
</dbReference>
<reference evidence="3" key="1">
    <citation type="submission" date="2021-11" db="EMBL/GenBank/DDBJ databases">
        <title>BS-T2-15 a new species belonging to the Comamonadaceae family isolated from the soil of a French oak forest.</title>
        <authorList>
            <person name="Mieszkin S."/>
            <person name="Alain K."/>
        </authorList>
    </citation>
    <scope>NUCLEOTIDE SEQUENCE</scope>
    <source>
        <strain evidence="3">BS-T2-15</strain>
    </source>
</reference>
<dbReference type="Pfam" id="PF00106">
    <property type="entry name" value="adh_short"/>
    <property type="match status" value="1"/>
</dbReference>
<evidence type="ECO:0000256" key="1">
    <source>
        <dbReference type="ARBA" id="ARBA00006484"/>
    </source>
</evidence>
<comment type="similarity">
    <text evidence="1">Belongs to the short-chain dehydrogenases/reductases (SDR) family.</text>
</comment>
<dbReference type="InterPro" id="IPR051911">
    <property type="entry name" value="SDR_oxidoreductase"/>
</dbReference>
<dbReference type="InterPro" id="IPR002347">
    <property type="entry name" value="SDR_fam"/>
</dbReference>
<dbReference type="PRINTS" id="PR00081">
    <property type="entry name" value="GDHRDH"/>
</dbReference>
<protein>
    <submittedName>
        <fullName evidence="3">SDR family NAD(P)-dependent oxidoreductase</fullName>
    </submittedName>
</protein>
<dbReference type="Gene3D" id="3.40.50.720">
    <property type="entry name" value="NAD(P)-binding Rossmann-like Domain"/>
    <property type="match status" value="1"/>
</dbReference>
<keyword evidence="4" id="KW-1185">Reference proteome</keyword>
<dbReference type="InterPro" id="IPR036291">
    <property type="entry name" value="NAD(P)-bd_dom_sf"/>
</dbReference>
<evidence type="ECO:0000256" key="2">
    <source>
        <dbReference type="ARBA" id="ARBA00023002"/>
    </source>
</evidence>
<evidence type="ECO:0000313" key="3">
    <source>
        <dbReference type="EMBL" id="MCK9689589.1"/>
    </source>
</evidence>
<dbReference type="GO" id="GO:0016491">
    <property type="term" value="F:oxidoreductase activity"/>
    <property type="evidence" value="ECO:0007669"/>
    <property type="project" value="UniProtKB-KW"/>
</dbReference>
<evidence type="ECO:0000313" key="4">
    <source>
        <dbReference type="Proteomes" id="UP001139353"/>
    </source>
</evidence>
<name>A0A9X1YN18_9BURK</name>
<comment type="caution">
    <text evidence="3">The sequence shown here is derived from an EMBL/GenBank/DDBJ whole genome shotgun (WGS) entry which is preliminary data.</text>
</comment>
<organism evidence="3 4">
    <name type="scientific">Scleromatobacter humisilvae</name>
    <dbReference type="NCBI Taxonomy" id="2897159"/>
    <lineage>
        <taxon>Bacteria</taxon>
        <taxon>Pseudomonadati</taxon>
        <taxon>Pseudomonadota</taxon>
        <taxon>Betaproteobacteria</taxon>
        <taxon>Burkholderiales</taxon>
        <taxon>Sphaerotilaceae</taxon>
        <taxon>Scleromatobacter</taxon>
    </lineage>
</organism>
<dbReference type="Proteomes" id="UP001139353">
    <property type="component" value="Unassembled WGS sequence"/>
</dbReference>
<gene>
    <name evidence="3" type="ORF">LPC04_28050</name>
</gene>